<feature type="modified residue" description="4-aspartylphosphate" evidence="10">
    <location>
        <position position="55"/>
    </location>
</feature>
<dbReference type="Pfam" id="PF00072">
    <property type="entry name" value="Response_reg"/>
    <property type="match status" value="1"/>
</dbReference>
<dbReference type="PROSITE" id="PS50110">
    <property type="entry name" value="RESPONSE_REGULATORY"/>
    <property type="match status" value="1"/>
</dbReference>
<evidence type="ECO:0000259" key="11">
    <source>
        <dbReference type="PROSITE" id="PS01124"/>
    </source>
</evidence>
<evidence type="ECO:0000256" key="10">
    <source>
        <dbReference type="PROSITE-ProRule" id="PRU00169"/>
    </source>
</evidence>
<evidence type="ECO:0000313" key="13">
    <source>
        <dbReference type="EMBL" id="XAH72889.1"/>
    </source>
</evidence>
<dbReference type="InterPro" id="IPR051552">
    <property type="entry name" value="HptR"/>
</dbReference>
<dbReference type="Proteomes" id="UP001451571">
    <property type="component" value="Chromosome"/>
</dbReference>
<dbReference type="InterPro" id="IPR018060">
    <property type="entry name" value="HTH_AraC"/>
</dbReference>
<keyword evidence="7" id="KW-0238">DNA-binding</keyword>
<dbReference type="PANTHER" id="PTHR42713:SF3">
    <property type="entry name" value="TRANSCRIPTIONAL REGULATORY PROTEIN HPTR"/>
    <property type="match status" value="1"/>
</dbReference>
<evidence type="ECO:0000256" key="6">
    <source>
        <dbReference type="ARBA" id="ARBA00023015"/>
    </source>
</evidence>
<gene>
    <name evidence="13" type="ORF">V6984_15445</name>
</gene>
<dbReference type="PROSITE" id="PS01124">
    <property type="entry name" value="HTH_ARAC_FAMILY_2"/>
    <property type="match status" value="1"/>
</dbReference>
<keyword evidence="4 10" id="KW-0597">Phosphoprotein</keyword>
<evidence type="ECO:0000256" key="5">
    <source>
        <dbReference type="ARBA" id="ARBA00023012"/>
    </source>
</evidence>
<dbReference type="CDD" id="cd17536">
    <property type="entry name" value="REC_YesN-like"/>
    <property type="match status" value="1"/>
</dbReference>
<evidence type="ECO:0000256" key="3">
    <source>
        <dbReference type="ARBA" id="ARBA00022490"/>
    </source>
</evidence>
<dbReference type="EMBL" id="CP146256">
    <property type="protein sequence ID" value="XAH72889.1"/>
    <property type="molecule type" value="Genomic_DNA"/>
</dbReference>
<dbReference type="InterPro" id="IPR001789">
    <property type="entry name" value="Sig_transdc_resp-reg_receiver"/>
</dbReference>
<dbReference type="PROSITE" id="PS00041">
    <property type="entry name" value="HTH_ARAC_FAMILY_1"/>
    <property type="match status" value="1"/>
</dbReference>
<dbReference type="SMART" id="SM00342">
    <property type="entry name" value="HTH_ARAC"/>
    <property type="match status" value="1"/>
</dbReference>
<dbReference type="Pfam" id="PF12833">
    <property type="entry name" value="HTH_18"/>
    <property type="match status" value="1"/>
</dbReference>
<dbReference type="InterPro" id="IPR018062">
    <property type="entry name" value="HTH_AraC-typ_CS"/>
</dbReference>
<protein>
    <recommendedName>
        <fullName evidence="2">Stage 0 sporulation protein A homolog</fullName>
    </recommendedName>
</protein>
<dbReference type="Gene3D" id="3.40.50.2300">
    <property type="match status" value="1"/>
</dbReference>
<dbReference type="RefSeq" id="WP_342756502.1">
    <property type="nucleotide sequence ID" value="NZ_CP146256.1"/>
</dbReference>
<evidence type="ECO:0000313" key="14">
    <source>
        <dbReference type="Proteomes" id="UP001451571"/>
    </source>
</evidence>
<dbReference type="Gene3D" id="1.10.10.60">
    <property type="entry name" value="Homeodomain-like"/>
    <property type="match status" value="2"/>
</dbReference>
<dbReference type="PANTHER" id="PTHR42713">
    <property type="entry name" value="HISTIDINE KINASE-RELATED"/>
    <property type="match status" value="1"/>
</dbReference>
<dbReference type="SMART" id="SM00448">
    <property type="entry name" value="REC"/>
    <property type="match status" value="1"/>
</dbReference>
<keyword evidence="8" id="KW-0804">Transcription</keyword>
<keyword evidence="14" id="KW-1185">Reference proteome</keyword>
<evidence type="ECO:0000256" key="9">
    <source>
        <dbReference type="ARBA" id="ARBA00024867"/>
    </source>
</evidence>
<dbReference type="InterPro" id="IPR020449">
    <property type="entry name" value="Tscrpt_reg_AraC-type_HTH"/>
</dbReference>
<dbReference type="InterPro" id="IPR011006">
    <property type="entry name" value="CheY-like_superfamily"/>
</dbReference>
<dbReference type="PRINTS" id="PR00032">
    <property type="entry name" value="HTHARAC"/>
</dbReference>
<evidence type="ECO:0000256" key="2">
    <source>
        <dbReference type="ARBA" id="ARBA00018672"/>
    </source>
</evidence>
<comment type="subcellular location">
    <subcellularLocation>
        <location evidence="1">Cytoplasm</location>
    </subcellularLocation>
</comment>
<evidence type="ECO:0000256" key="7">
    <source>
        <dbReference type="ARBA" id="ARBA00023125"/>
    </source>
</evidence>
<proteinExistence type="predicted"/>
<evidence type="ECO:0000256" key="1">
    <source>
        <dbReference type="ARBA" id="ARBA00004496"/>
    </source>
</evidence>
<organism evidence="13 14">
    <name type="scientific">Kineothrix sedimenti</name>
    <dbReference type="NCBI Taxonomy" id="3123317"/>
    <lineage>
        <taxon>Bacteria</taxon>
        <taxon>Bacillati</taxon>
        <taxon>Bacillota</taxon>
        <taxon>Clostridia</taxon>
        <taxon>Lachnospirales</taxon>
        <taxon>Lachnospiraceae</taxon>
        <taxon>Kineothrix</taxon>
    </lineage>
</organism>
<evidence type="ECO:0000256" key="8">
    <source>
        <dbReference type="ARBA" id="ARBA00023163"/>
    </source>
</evidence>
<name>A0ABZ3ETF7_9FIRM</name>
<keyword evidence="5" id="KW-0902">Two-component regulatory system</keyword>
<dbReference type="SUPFAM" id="SSF52172">
    <property type="entry name" value="CheY-like"/>
    <property type="match status" value="1"/>
</dbReference>
<evidence type="ECO:0000256" key="4">
    <source>
        <dbReference type="ARBA" id="ARBA00022553"/>
    </source>
</evidence>
<dbReference type="InterPro" id="IPR009057">
    <property type="entry name" value="Homeodomain-like_sf"/>
</dbReference>
<feature type="domain" description="Response regulatory" evidence="12">
    <location>
        <begin position="3"/>
        <end position="120"/>
    </location>
</feature>
<feature type="domain" description="HTH araC/xylS-type" evidence="11">
    <location>
        <begin position="433"/>
        <end position="532"/>
    </location>
</feature>
<comment type="function">
    <text evidence="9">May play the central regulatory role in sporulation. It may be an element of the effector pathway responsible for the activation of sporulation genes in response to nutritional stress. Spo0A may act in concert with spo0H (a sigma factor) to control the expression of some genes that are critical to the sporulation process.</text>
</comment>
<keyword evidence="6" id="KW-0805">Transcription regulation</keyword>
<sequence>MYNILIVDDEQLMRSYLANNITAICPSYQITGIACDGIEAMDLLKHRHFDLVITDIRMPAMDGLSLCKFIYETAPETKIVIISGYNDFEYARTAIKYQVTEYLLKPLNDDNLYDVLMNVKESLDGNQKNLMPISSGQDKEMTSLDVFSAFLLSIIEGNTNQVYTLYEAIEDRSLNFMKQYACLVLFTIDELNLMLLHENNYDLTTHHLKLYKICQSFCIENNIVSVYDNHSCVLLFFSEDTLSALQESITKICCDLQDEFASNKLPKITIACGKYFSDIMDAPLSAMSAYDTLALTLKNFSNPIFYESYLEEEGFINQLNQISSKIYEDYLKNDTEHLYFSIQSFCNLFKKPITLSTMLRSGSYLIRYICSRSNIKAHYINGAYKELTMHVEQLMPHSEYRKDDIFNALCHTVSRLNSPNNRRMLSETNQIVNLATNYILKHYDEPLSLSLIADEIGVNSCYLSDLIHKNLGQSYSKYLLKIRMEQAVQMMRQNPGDKVYSIAEKVGFVSTKHFISVFKRYYGLTPTAYMEQSLTRSFPFHT</sequence>
<evidence type="ECO:0000259" key="12">
    <source>
        <dbReference type="PROSITE" id="PS50110"/>
    </source>
</evidence>
<dbReference type="SUPFAM" id="SSF46689">
    <property type="entry name" value="Homeodomain-like"/>
    <property type="match status" value="2"/>
</dbReference>
<reference evidence="13 14" key="1">
    <citation type="submission" date="2024-02" db="EMBL/GenBank/DDBJ databases">
        <title>Bacterial strain from lacustrine sediment.</title>
        <authorList>
            <person name="Petit C."/>
            <person name="Fadhlaoui K."/>
        </authorList>
    </citation>
    <scope>NUCLEOTIDE SEQUENCE [LARGE SCALE GENOMIC DNA]</scope>
    <source>
        <strain evidence="13 14">IPX-CK</strain>
    </source>
</reference>
<accession>A0ABZ3ETF7</accession>
<keyword evidence="3" id="KW-0963">Cytoplasm</keyword>